<organism evidence="4 5">
    <name type="scientific">Rubroshorea leprosula</name>
    <dbReference type="NCBI Taxonomy" id="152421"/>
    <lineage>
        <taxon>Eukaryota</taxon>
        <taxon>Viridiplantae</taxon>
        <taxon>Streptophyta</taxon>
        <taxon>Embryophyta</taxon>
        <taxon>Tracheophyta</taxon>
        <taxon>Spermatophyta</taxon>
        <taxon>Magnoliopsida</taxon>
        <taxon>eudicotyledons</taxon>
        <taxon>Gunneridae</taxon>
        <taxon>Pentapetalae</taxon>
        <taxon>rosids</taxon>
        <taxon>malvids</taxon>
        <taxon>Malvales</taxon>
        <taxon>Dipterocarpaceae</taxon>
        <taxon>Rubroshorea</taxon>
    </lineage>
</organism>
<keyword evidence="5" id="KW-1185">Reference proteome</keyword>
<comment type="caution">
    <text evidence="4">The sequence shown here is derived from an EMBL/GenBank/DDBJ whole genome shotgun (WGS) entry which is preliminary data.</text>
</comment>
<dbReference type="Gene3D" id="1.25.40.10">
    <property type="entry name" value="Tetratricopeptide repeat domain"/>
    <property type="match status" value="3"/>
</dbReference>
<dbReference type="InterPro" id="IPR002885">
    <property type="entry name" value="PPR_rpt"/>
</dbReference>
<feature type="repeat" description="PPR" evidence="3">
    <location>
        <begin position="288"/>
        <end position="322"/>
    </location>
</feature>
<evidence type="ECO:0000313" key="5">
    <source>
        <dbReference type="Proteomes" id="UP001054252"/>
    </source>
</evidence>
<dbReference type="Pfam" id="PF01535">
    <property type="entry name" value="PPR"/>
    <property type="match status" value="1"/>
</dbReference>
<dbReference type="PROSITE" id="PS51375">
    <property type="entry name" value="PPR"/>
    <property type="match status" value="4"/>
</dbReference>
<evidence type="ECO:0000313" key="4">
    <source>
        <dbReference type="EMBL" id="GKV04176.1"/>
    </source>
</evidence>
<sequence>MQNSILSCQLASCLFTGVMTYRLVLHSIRKHPRLFFPSLSTSSILAGNPLHESPLRSFSTQQQNSDSLFRLTHKDWLAPNEVLKIFETLRDPNSVISVLDQYSKRRDYKPTEALFTLVINKLALARNFDAIEDIMKRLKLEKPFRFSDDFFYNVIKIYGHSAGRIKKAIDTLFEMPEYGCWPSVKTFNFVLNLLVSGKFFDYVHEIYASAPKLGVAIDACCLNILIKGLCENGKLESAYYVLDEFPKQGCVPNVRTFSTLMHGLCGQGKVEEAFKLLDRMEKEGIEADTVTFNILISGLRKQGKVDEGMQVLERMKQKGCHPSAGSYQEVLYGFLDAQRFLDAKDLIDTMVSEGLSPSFVSYKKLIHCLCDKKLLREVDWAVKQMVQQGFVPKMGMWCQIIQCVFSERSTADCISLEEIVNG</sequence>
<evidence type="ECO:0000256" key="3">
    <source>
        <dbReference type="PROSITE-ProRule" id="PRU00708"/>
    </source>
</evidence>
<dbReference type="InterPro" id="IPR011990">
    <property type="entry name" value="TPR-like_helical_dom_sf"/>
</dbReference>
<dbReference type="AlphaFoldDB" id="A0AAV5IQP6"/>
<dbReference type="EMBL" id="BPVZ01000021">
    <property type="protein sequence ID" value="GKV04176.1"/>
    <property type="molecule type" value="Genomic_DNA"/>
</dbReference>
<keyword evidence="2" id="KW-0677">Repeat</keyword>
<dbReference type="Pfam" id="PF13041">
    <property type="entry name" value="PPR_2"/>
    <property type="match status" value="1"/>
</dbReference>
<gene>
    <name evidence="4" type="ORF">SLEP1_g16371</name>
</gene>
<evidence type="ECO:0008006" key="6">
    <source>
        <dbReference type="Google" id="ProtNLM"/>
    </source>
</evidence>
<dbReference type="Pfam" id="PF12854">
    <property type="entry name" value="PPR_1"/>
    <property type="match status" value="1"/>
</dbReference>
<feature type="repeat" description="PPR" evidence="3">
    <location>
        <begin position="218"/>
        <end position="252"/>
    </location>
</feature>
<dbReference type="PANTHER" id="PTHR47941">
    <property type="entry name" value="PENTATRICOPEPTIDE REPEAT-CONTAINING PROTEIN 3, MITOCHONDRIAL"/>
    <property type="match status" value="1"/>
</dbReference>
<dbReference type="NCBIfam" id="TIGR00756">
    <property type="entry name" value="PPR"/>
    <property type="match status" value="3"/>
</dbReference>
<proteinExistence type="inferred from homology"/>
<feature type="repeat" description="PPR" evidence="3">
    <location>
        <begin position="253"/>
        <end position="287"/>
    </location>
</feature>
<dbReference type="Proteomes" id="UP001054252">
    <property type="component" value="Unassembled WGS sequence"/>
</dbReference>
<evidence type="ECO:0000256" key="1">
    <source>
        <dbReference type="ARBA" id="ARBA00007626"/>
    </source>
</evidence>
<feature type="repeat" description="PPR" evidence="3">
    <location>
        <begin position="358"/>
        <end position="392"/>
    </location>
</feature>
<accession>A0AAV5IQP6</accession>
<name>A0AAV5IQP6_9ROSI</name>
<comment type="similarity">
    <text evidence="1">Belongs to the PPR family. P subfamily.</text>
</comment>
<reference evidence="4 5" key="1">
    <citation type="journal article" date="2021" name="Commun. Biol.">
        <title>The genome of Shorea leprosula (Dipterocarpaceae) highlights the ecological relevance of drought in aseasonal tropical rainforests.</title>
        <authorList>
            <person name="Ng K.K.S."/>
            <person name="Kobayashi M.J."/>
            <person name="Fawcett J.A."/>
            <person name="Hatakeyama M."/>
            <person name="Paape T."/>
            <person name="Ng C.H."/>
            <person name="Ang C.C."/>
            <person name="Tnah L.H."/>
            <person name="Lee C.T."/>
            <person name="Nishiyama T."/>
            <person name="Sese J."/>
            <person name="O'Brien M.J."/>
            <person name="Copetti D."/>
            <person name="Mohd Noor M.I."/>
            <person name="Ong R.C."/>
            <person name="Putra M."/>
            <person name="Sireger I.Z."/>
            <person name="Indrioko S."/>
            <person name="Kosugi Y."/>
            <person name="Izuno A."/>
            <person name="Isagi Y."/>
            <person name="Lee S.L."/>
            <person name="Shimizu K.K."/>
        </authorList>
    </citation>
    <scope>NUCLEOTIDE SEQUENCE [LARGE SCALE GENOMIC DNA]</scope>
    <source>
        <strain evidence="4">214</strain>
    </source>
</reference>
<evidence type="ECO:0000256" key="2">
    <source>
        <dbReference type="ARBA" id="ARBA00022737"/>
    </source>
</evidence>
<protein>
    <recommendedName>
        <fullName evidence="6">Pentatricopeptide repeat-containing protein</fullName>
    </recommendedName>
</protein>